<feature type="region of interest" description="Disordered" evidence="2">
    <location>
        <begin position="1837"/>
        <end position="1856"/>
    </location>
</feature>
<comment type="caution">
    <text evidence="5">The sequence shown here is derived from an EMBL/GenBank/DDBJ whole genome shotgun (WGS) entry which is preliminary data.</text>
</comment>
<dbReference type="InterPro" id="IPR050865">
    <property type="entry name" value="BEACH_Domain"/>
</dbReference>
<evidence type="ECO:0000313" key="6">
    <source>
        <dbReference type="Proteomes" id="UP001470230"/>
    </source>
</evidence>
<dbReference type="InterPro" id="IPR008271">
    <property type="entry name" value="Ser/Thr_kinase_AS"/>
</dbReference>
<dbReference type="EMBL" id="JAPFFF010000056">
    <property type="protein sequence ID" value="KAK8838288.1"/>
    <property type="molecule type" value="Genomic_DNA"/>
</dbReference>
<dbReference type="InterPro" id="IPR000719">
    <property type="entry name" value="Prot_kinase_dom"/>
</dbReference>
<dbReference type="InterPro" id="IPR036372">
    <property type="entry name" value="BEACH_dom_sf"/>
</dbReference>
<dbReference type="InterPro" id="IPR000409">
    <property type="entry name" value="BEACH_dom"/>
</dbReference>
<accession>A0ABR2GWH6</accession>
<evidence type="ECO:0000259" key="4">
    <source>
        <dbReference type="PROSITE" id="PS50197"/>
    </source>
</evidence>
<dbReference type="CDD" id="cd06071">
    <property type="entry name" value="Beach"/>
    <property type="match status" value="1"/>
</dbReference>
<feature type="compositionally biased region" description="Basic and acidic residues" evidence="2">
    <location>
        <begin position="1846"/>
        <end position="1856"/>
    </location>
</feature>
<dbReference type="SUPFAM" id="SSF56112">
    <property type="entry name" value="Protein kinase-like (PK-like)"/>
    <property type="match status" value="1"/>
</dbReference>
<dbReference type="SUPFAM" id="SSF48371">
    <property type="entry name" value="ARM repeat"/>
    <property type="match status" value="1"/>
</dbReference>
<dbReference type="PROSITE" id="PS50011">
    <property type="entry name" value="PROTEIN_KINASE_DOM"/>
    <property type="match status" value="1"/>
</dbReference>
<dbReference type="Pfam" id="PF00069">
    <property type="entry name" value="Pkinase"/>
    <property type="match status" value="1"/>
</dbReference>
<keyword evidence="6" id="KW-1185">Reference proteome</keyword>
<feature type="domain" description="BEACH" evidence="4">
    <location>
        <begin position="2240"/>
        <end position="2528"/>
    </location>
</feature>
<proteinExistence type="predicted"/>
<dbReference type="Gene3D" id="2.60.120.200">
    <property type="match status" value="1"/>
</dbReference>
<evidence type="ECO:0008006" key="7">
    <source>
        <dbReference type="Google" id="ProtNLM"/>
    </source>
</evidence>
<dbReference type="Gene3D" id="1.10.510.10">
    <property type="entry name" value="Transferase(Phosphotransferase) domain 1"/>
    <property type="match status" value="1"/>
</dbReference>
<dbReference type="InterPro" id="IPR016024">
    <property type="entry name" value="ARM-type_fold"/>
</dbReference>
<dbReference type="Pfam" id="PF02138">
    <property type="entry name" value="Beach"/>
    <property type="match status" value="1"/>
</dbReference>
<evidence type="ECO:0000259" key="3">
    <source>
        <dbReference type="PROSITE" id="PS50011"/>
    </source>
</evidence>
<dbReference type="PANTHER" id="PTHR13743:SF161">
    <property type="entry name" value="BEIGE_BEACH DOMAIN CONTAINING PROTEIN"/>
    <property type="match status" value="1"/>
</dbReference>
<keyword evidence="1" id="KW-0853">WD repeat</keyword>
<dbReference type="Gene3D" id="2.130.10.10">
    <property type="entry name" value="YVTN repeat-like/Quinoprotein amine dehydrogenase"/>
    <property type="match status" value="1"/>
</dbReference>
<dbReference type="Proteomes" id="UP001470230">
    <property type="component" value="Unassembled WGS sequence"/>
</dbReference>
<dbReference type="SMART" id="SM01026">
    <property type="entry name" value="Beach"/>
    <property type="match status" value="1"/>
</dbReference>
<dbReference type="Gene3D" id="1.10.1540.10">
    <property type="entry name" value="BEACH domain"/>
    <property type="match status" value="1"/>
</dbReference>
<dbReference type="SUPFAM" id="SSF49899">
    <property type="entry name" value="Concanavalin A-like lectins/glucanases"/>
    <property type="match status" value="1"/>
</dbReference>
<gene>
    <name evidence="5" type="ORF">M9Y10_035711</name>
</gene>
<protein>
    <recommendedName>
        <fullName evidence="7">Protein kinase domain-containing protein</fullName>
    </recommendedName>
</protein>
<name>A0ABR2GWH6_9EUKA</name>
<dbReference type="SMART" id="SM00220">
    <property type="entry name" value="S_TKc"/>
    <property type="match status" value="1"/>
</dbReference>
<dbReference type="InterPro" id="IPR013320">
    <property type="entry name" value="ConA-like_dom_sf"/>
</dbReference>
<dbReference type="PROSITE" id="PS50197">
    <property type="entry name" value="BEACH"/>
    <property type="match status" value="1"/>
</dbReference>
<dbReference type="PROSITE" id="PS00108">
    <property type="entry name" value="PROTEIN_KINASE_ST"/>
    <property type="match status" value="1"/>
</dbReference>
<dbReference type="InterPro" id="IPR011009">
    <property type="entry name" value="Kinase-like_dom_sf"/>
</dbReference>
<dbReference type="InterPro" id="IPR015943">
    <property type="entry name" value="WD40/YVTN_repeat-like_dom_sf"/>
</dbReference>
<dbReference type="InterPro" id="IPR036322">
    <property type="entry name" value="WD40_repeat_dom_sf"/>
</dbReference>
<reference evidence="5 6" key="1">
    <citation type="submission" date="2024-04" db="EMBL/GenBank/DDBJ databases">
        <title>Tritrichomonas musculus Genome.</title>
        <authorList>
            <person name="Alves-Ferreira E."/>
            <person name="Grigg M."/>
            <person name="Lorenzi H."/>
            <person name="Galac M."/>
        </authorList>
    </citation>
    <scope>NUCLEOTIDE SEQUENCE [LARGE SCALE GENOMIC DNA]</scope>
    <source>
        <strain evidence="5 6">EAF2021</strain>
    </source>
</reference>
<sequence length="2918" mass="337768">MSSTDQPRSNSDNDESHEDEYLLDIKNYKIKDQLSIELKSKEKNVNIVQDKTTKKLFMAKTIKEYSQPISISDEIYKLMQIDNPTIIQLKGVSYQDLQGDENITIITDYIENGLILSDLIMHQIESDCPLEYTNTKRQIILAGIAYGMMILHNHDIGHQDLKAENIFLDGEFQPHITDFWLSKIFNFNKSIENIDNKAYLAPETLQQKEPLFDKKTDVYSFGILMFEIISGTRAERNGGTPELNKITNDNLKKLIEECLSVNPDERPSFDDLFKKLSLNQTDTKVTSQECMKYSLDGVDIDELFLYVSDISTKEEEKFSKTKNICQKILSLYQNEKETETEFDENCKEFIETLVKQLPDKSKIQSVLSKIDSDSFVANTSRLYFFSVDEDNLKAILNRGDLFKIDSVFEVFSSYIFFTWISTTILLVRGRFKQDFIQLLYNLNFLIEETSEVPSREEYNKTAISCFVHIINVASENDNELSIFLSRDTILSVLTSIKQFMNISTTEDEFFGFLKPLMIHVLKFFHNNENKRESTKLSENQNLKKFIACDDFFYFHPPFDLYQIDKVFSLGTEPSFDVKELMNFIPQEMLPVVLTIEQIITKDEKNAESFILEIMEAFKFNNDNLESDSVETFYDQCVIVFYLMNSIMSHFPNLTIQTSNEKIFSGLVIKNIFDPNITYFTQNSYFEIVNSLRHFTFHFLLINDQMLLNIILQDISVYPDLLWESVFRLILIEKEDKNLNFSSIVDTLITDLLTYRLNSNQCITNEINFYLFIRKTLLTFFETFFTNENVIKQIFSSQIFLDSFLTLLYEPPIREKLIDYFTKYLISLDSEADFQQLNQKIVNMINTSISELKQNETLSFLSEIIKLLNQIISKNQSLINILKPITSELINFIMNIKISSDEKRANDELLLQIMTYLIFAYQHEIITTNNRSLLRSIIFRIFKTKSEKIMDRFIQTVPKLLSFVQPNFEMEQATDLCSFVCLFINTKYIYSVVKFISDLCSYSSENCRKCKEGRLDILIIDTINEWKKSIIKIIHEDDTDEVTLTFNENEIIVSEKLINLLLTLFCQIVSSVSSIPVVNKFFSALCPIDSNYLSLIHPNILKTLNNILIASYKLPAAEIPMLPSSEIQINNINSKIIKKGFSFVFWISIPSKMEGIIQNIIYLKDAQNHFFKMDLKERNLQITIQSRAFSYEEDFQLNIPTNTWTMITLTVIPNKDDNKSDITLFINNVKITINSKFPLFRPNDSIECFINKATNENQVNPPLMGLFLLSKPLIIDEISSLKNEGQRSLPSSCESKVIFAYTPIKSDKYISLLAIKQINEIKENQQKILPIKKPFSFTDLLVEYCKVSLVIPIFGELDILLKDGSQFQSQVFLCVEVLSNLFKFGEDSQQSFYTFNGFFAISHLLQNSSKSHISYDLYLSFFNLLENISFKNLQLQLIDAILMNIFIWSNSKIEEQSNVLSHWANKLYKNYKELIDLIRSFEWFLYAFRLYFHSFGCDIEIYSKCRMSLLQVATESFKAKLTEKHISIIMGMICSNESTSPEKKELLNFLSTILHSDKEITEAKIRVSKLIPYLISIFDLETKDGYIVSNVISLLVVIYKLKNYFISVPFDKVIQNIVISLYIKDNYIISEEFYILLISLMNSFKAVELLPILCINAILGGFKYLQLLLKKADRHLNYYNLQQSTIYPALLIYAFIKQNDLYKEIIKFVISLFKGYWIELIDAINAIGISCYDVGVADGIVHDVLLEIAKNQDARNGDVYLLIGIIKDFIFFKRELNQASTDEDESENNIEIAESLSVEPSDEFVDIDEDSQCSECDISIINPSHSRSLTDLLTFTKQQNNNNNNEQQKENMNRKESDSDDALDIIIANAGEYTCDSKIIDIIHNLSEILEDTFQSDFLSRKFNPGLRLDEGKNWIDLDLAKEAFRIINESSFNSEIKILFAYLINKYDILFAMQMDSFLDSLYPRLKIREEKITNFNNTYKKVLSQLNRKEISPQFVSFVNAIKFFYNSCLHDSSFEYKEKVEQLITDNFVIFNQFTNQIKITVASNKKIWSSLWSSLSVPQSPWSDSIRKNPKVEFKRINTFCYAYCPYKLQRIESITNNLPSPSSPTRNNLVSSKSLLFDQIRKKDSTSYESFNNLPFDIAKKAECKLLTIGVQKSASITIDDNSLSITKTKRNKTETILYDNIYLILYATNLFDCSTIKILTKARECYFLLFNNEMFENIISCIKKNIANDKKVRCMYPRASYSSFPHTDLWLNGKISNFQYLMSLNIISGRSFNDAEHYPVFPWILTDYDNSTLDLNNQLIYRDLSKPVGALNEQRLKELLNKSKETRNNSYLYESCYSNESSVYSWMFRIEPFTTKYFEMDIEKRSNMFNSIAESYRQATNDPNDFRELIPEFFFFPEFLRNINNIENESVCDVELPKWANNSANEFVYLHRKALESDFVSLHLNEWIDLIWGIKQDGKEAIKAHNNFCPDLYQPSSNENSEHGHIPLKLFDKKHPKKSFNSSLITKSSIKYFNQKYSSHSQASISVDEVDNNVHYSCIKFADIETFISADVTFSPSKKKLDFTFLDSKGNFVLYNLDFNSFESKQFTVKSKNIKKMKIENCESLSFPVFVNNKRFCFIDKTSSSIKVVNCLNGNIEKAIEQTFPVVSIETNQEGLIAVSTEDSTVTVYDIEHLSSLRPPSSRLVLSSPTSSASSLLNSNISLYSNTNSSSLSELSSRFDSTSNSQNIIESTPYIGTLSLFKYSVECIAINPFSDSLVLGTSDNFLLFCRLNLNKMKVNHVVKTDGKPQKIIFTKTFSFFVVSLSRIENGEVIEELVLYSINGEKIRSITLENNKRIVAMTRACSHPGAFDYLIAADNDNNIYVFEAFYLKFGEPIFECKSKINKLTYIHEESLIVAFCEDSTAIVIHYPIID</sequence>
<dbReference type="SUPFAM" id="SSF50978">
    <property type="entry name" value="WD40 repeat-like"/>
    <property type="match status" value="1"/>
</dbReference>
<organism evidence="5 6">
    <name type="scientific">Tritrichomonas musculus</name>
    <dbReference type="NCBI Taxonomy" id="1915356"/>
    <lineage>
        <taxon>Eukaryota</taxon>
        <taxon>Metamonada</taxon>
        <taxon>Parabasalia</taxon>
        <taxon>Tritrichomonadida</taxon>
        <taxon>Tritrichomonadidae</taxon>
        <taxon>Tritrichomonas</taxon>
    </lineage>
</organism>
<evidence type="ECO:0000313" key="5">
    <source>
        <dbReference type="EMBL" id="KAK8838288.1"/>
    </source>
</evidence>
<evidence type="ECO:0000256" key="2">
    <source>
        <dbReference type="SAM" id="MobiDB-lite"/>
    </source>
</evidence>
<dbReference type="SUPFAM" id="SSF81837">
    <property type="entry name" value="BEACH domain"/>
    <property type="match status" value="1"/>
</dbReference>
<evidence type="ECO:0000256" key="1">
    <source>
        <dbReference type="ARBA" id="ARBA00022574"/>
    </source>
</evidence>
<dbReference type="PANTHER" id="PTHR13743">
    <property type="entry name" value="BEIGE/BEACH-RELATED"/>
    <property type="match status" value="1"/>
</dbReference>
<feature type="domain" description="Protein kinase" evidence="3">
    <location>
        <begin position="31"/>
        <end position="278"/>
    </location>
</feature>